<dbReference type="InterPro" id="IPR041822">
    <property type="entry name" value="Rab33A/B"/>
</dbReference>
<evidence type="ECO:0000256" key="6">
    <source>
        <dbReference type="ARBA" id="ARBA00023289"/>
    </source>
</evidence>
<evidence type="ECO:0000256" key="5">
    <source>
        <dbReference type="ARBA" id="ARBA00023288"/>
    </source>
</evidence>
<dbReference type="PRINTS" id="PR00449">
    <property type="entry name" value="RASTRNSFRMNG"/>
</dbReference>
<comment type="similarity">
    <text evidence="1">Belongs to the small GTPase superfamily. Rab family.</text>
</comment>
<dbReference type="SMART" id="SM00174">
    <property type="entry name" value="RHO"/>
    <property type="match status" value="1"/>
</dbReference>
<keyword evidence="4" id="KW-0472">Membrane</keyword>
<evidence type="ECO:0000256" key="7">
    <source>
        <dbReference type="ARBA" id="ARBA00037868"/>
    </source>
</evidence>
<dbReference type="InterPro" id="IPR001806">
    <property type="entry name" value="Small_GTPase"/>
</dbReference>
<dbReference type="SMART" id="SM00173">
    <property type="entry name" value="RAS"/>
    <property type="match status" value="1"/>
</dbReference>
<dbReference type="PROSITE" id="PS51420">
    <property type="entry name" value="RHO"/>
    <property type="match status" value="1"/>
</dbReference>
<keyword evidence="5" id="KW-0449">Lipoprotein</keyword>
<evidence type="ECO:0000256" key="2">
    <source>
        <dbReference type="ARBA" id="ARBA00022741"/>
    </source>
</evidence>
<dbReference type="EMBL" id="OA566572">
    <property type="protein sequence ID" value="CAD7199106.1"/>
    <property type="molecule type" value="Genomic_DNA"/>
</dbReference>
<dbReference type="InterPro" id="IPR005225">
    <property type="entry name" value="Small_GTP-bd"/>
</dbReference>
<dbReference type="Gene3D" id="3.40.50.300">
    <property type="entry name" value="P-loop containing nucleotide triphosphate hydrolases"/>
    <property type="match status" value="1"/>
</dbReference>
<dbReference type="CDD" id="cd04115">
    <property type="entry name" value="Rab33B_Rab33A"/>
    <property type="match status" value="1"/>
</dbReference>
<dbReference type="NCBIfam" id="TIGR00231">
    <property type="entry name" value="small_GTP"/>
    <property type="match status" value="1"/>
</dbReference>
<organism evidence="8">
    <name type="scientific">Timema douglasi</name>
    <name type="common">Walking stick</name>
    <dbReference type="NCBI Taxonomy" id="61478"/>
    <lineage>
        <taxon>Eukaryota</taxon>
        <taxon>Metazoa</taxon>
        <taxon>Ecdysozoa</taxon>
        <taxon>Arthropoda</taxon>
        <taxon>Hexapoda</taxon>
        <taxon>Insecta</taxon>
        <taxon>Pterygota</taxon>
        <taxon>Neoptera</taxon>
        <taxon>Polyneoptera</taxon>
        <taxon>Phasmatodea</taxon>
        <taxon>Timematodea</taxon>
        <taxon>Timematoidea</taxon>
        <taxon>Timematidae</taxon>
        <taxon>Timema</taxon>
    </lineage>
</organism>
<sequence>MVEFTGEHSTSSAKRPEPHIFVTRSSLVNISSHDAMGVHFAQSDTPSTRFSSTTTLGRGCSVRRGVGWSARDEAKHGERGIMSLVKFQPAFLHAYIPPHPLWLLQLHFTNSLQAFETTGSMFHTGTQDTLYPFRVRPQPSGLGAWCTRKTFTYHHMNAIYKKLARKKSLALPVSHNFTGCDSTSAFFGRSNRILYKSAYTPASGIETEQALQTVRRTGLRTLTGGEGRVSFEKHLNVGETGNPKIIYKIIVVGDSNVGKTCLTYRFCEGKFLTKSEATIGVDFRERTVDVNGEEIKLQLWDTAGQERFRKSMVQHYYRNVHAVVIVYDVTKISSFNSLTQWIEECDKNNLTSDVPRILVGNKCEKQSKQCVKTQVAQRFADLHSMPLFETSAYDDSESGHVESIFMTLAHKLKSRRPMMKKQTSSHAFHRADVISITRESSTGRLTDGDNTCWC</sequence>
<dbReference type="GO" id="GO:0003924">
    <property type="term" value="F:GTPase activity"/>
    <property type="evidence" value="ECO:0007669"/>
    <property type="project" value="InterPro"/>
</dbReference>
<protein>
    <recommendedName>
        <fullName evidence="9">Ras-related protein Rab-33B</fullName>
    </recommendedName>
</protein>
<dbReference type="SMART" id="SM00176">
    <property type="entry name" value="RAN"/>
    <property type="match status" value="1"/>
</dbReference>
<proteinExistence type="inferred from homology"/>
<evidence type="ECO:0000313" key="8">
    <source>
        <dbReference type="EMBL" id="CAD7199106.1"/>
    </source>
</evidence>
<evidence type="ECO:0000256" key="3">
    <source>
        <dbReference type="ARBA" id="ARBA00023134"/>
    </source>
</evidence>
<keyword evidence="6" id="KW-0636">Prenylation</keyword>
<evidence type="ECO:0008006" key="9">
    <source>
        <dbReference type="Google" id="ProtNLM"/>
    </source>
</evidence>
<evidence type="ECO:0000256" key="1">
    <source>
        <dbReference type="ARBA" id="ARBA00006270"/>
    </source>
</evidence>
<reference evidence="8" key="1">
    <citation type="submission" date="2020-11" db="EMBL/GenBank/DDBJ databases">
        <authorList>
            <person name="Tran Van P."/>
        </authorList>
    </citation>
    <scope>NUCLEOTIDE SEQUENCE</scope>
</reference>
<dbReference type="PROSITE" id="PS51421">
    <property type="entry name" value="RAS"/>
    <property type="match status" value="1"/>
</dbReference>
<accession>A0A7R8Z994</accession>
<dbReference type="FunFam" id="3.40.50.300:FF:002685">
    <property type="entry name" value="RAB33A, member RAS oncogene family"/>
    <property type="match status" value="1"/>
</dbReference>
<dbReference type="AlphaFoldDB" id="A0A7R8Z994"/>
<dbReference type="Pfam" id="PF00071">
    <property type="entry name" value="Ras"/>
    <property type="match status" value="1"/>
</dbReference>
<dbReference type="GO" id="GO:0032482">
    <property type="term" value="P:Rab protein signal transduction"/>
    <property type="evidence" value="ECO:0007669"/>
    <property type="project" value="InterPro"/>
</dbReference>
<name>A0A7R8Z994_TIMDO</name>
<dbReference type="InterPro" id="IPR027417">
    <property type="entry name" value="P-loop_NTPase"/>
</dbReference>
<dbReference type="SMART" id="SM00175">
    <property type="entry name" value="RAB"/>
    <property type="match status" value="1"/>
</dbReference>
<dbReference type="PANTHER" id="PTHR47978">
    <property type="match status" value="1"/>
</dbReference>
<keyword evidence="3" id="KW-0342">GTP-binding</keyword>
<keyword evidence="2" id="KW-0547">Nucleotide-binding</keyword>
<dbReference type="GO" id="GO:0005525">
    <property type="term" value="F:GTP binding"/>
    <property type="evidence" value="ECO:0007669"/>
    <property type="project" value="UniProtKB-KW"/>
</dbReference>
<evidence type="ECO:0000256" key="4">
    <source>
        <dbReference type="ARBA" id="ARBA00023136"/>
    </source>
</evidence>
<dbReference type="PROSITE" id="PS51419">
    <property type="entry name" value="RAB"/>
    <property type="match status" value="1"/>
</dbReference>
<dbReference type="GO" id="GO:0012505">
    <property type="term" value="C:endomembrane system"/>
    <property type="evidence" value="ECO:0007669"/>
    <property type="project" value="UniProtKB-SubCell"/>
</dbReference>
<gene>
    <name evidence="8" type="ORF">TDIB3V08_LOCUS5369</name>
</gene>
<dbReference type="SUPFAM" id="SSF52540">
    <property type="entry name" value="P-loop containing nucleoside triphosphate hydrolases"/>
    <property type="match status" value="1"/>
</dbReference>
<comment type="subcellular location">
    <subcellularLocation>
        <location evidence="7">Endomembrane system</location>
        <topology evidence="7">Lipid-anchor</topology>
    </subcellularLocation>
</comment>